<evidence type="ECO:0000256" key="2">
    <source>
        <dbReference type="ARBA" id="ARBA00005992"/>
    </source>
</evidence>
<dbReference type="GO" id="GO:0009252">
    <property type="term" value="P:peptidoglycan biosynthetic process"/>
    <property type="evidence" value="ECO:0007669"/>
    <property type="project" value="UniProtKB-UniPathway"/>
</dbReference>
<keyword evidence="6 7" id="KW-0961">Cell wall biogenesis/degradation</keyword>
<feature type="active site" description="Proton donor/acceptor" evidence="7">
    <location>
        <position position="153"/>
    </location>
</feature>
<evidence type="ECO:0000256" key="7">
    <source>
        <dbReference type="PROSITE-ProRule" id="PRU01373"/>
    </source>
</evidence>
<evidence type="ECO:0000313" key="10">
    <source>
        <dbReference type="Proteomes" id="UP000255508"/>
    </source>
</evidence>
<comment type="pathway">
    <text evidence="1 7">Cell wall biogenesis; peptidoglycan biosynthesis.</text>
</comment>
<dbReference type="Proteomes" id="UP000255508">
    <property type="component" value="Unassembled WGS sequence"/>
</dbReference>
<evidence type="ECO:0000256" key="4">
    <source>
        <dbReference type="ARBA" id="ARBA00022960"/>
    </source>
</evidence>
<dbReference type="GO" id="GO:0071555">
    <property type="term" value="P:cell wall organization"/>
    <property type="evidence" value="ECO:0007669"/>
    <property type="project" value="UniProtKB-UniRule"/>
</dbReference>
<dbReference type="AlphaFoldDB" id="A0A370DA75"/>
<evidence type="ECO:0000256" key="1">
    <source>
        <dbReference type="ARBA" id="ARBA00004752"/>
    </source>
</evidence>
<feature type="active site" description="Nucleophile" evidence="7">
    <location>
        <position position="161"/>
    </location>
</feature>
<keyword evidence="5 7" id="KW-0573">Peptidoglycan synthesis</keyword>
<dbReference type="Pfam" id="PF03734">
    <property type="entry name" value="YkuD"/>
    <property type="match status" value="1"/>
</dbReference>
<feature type="domain" description="L,D-TPase catalytic" evidence="8">
    <location>
        <begin position="60"/>
        <end position="189"/>
    </location>
</feature>
<dbReference type="InterPro" id="IPR038063">
    <property type="entry name" value="Transpep_catalytic_dom"/>
</dbReference>
<name>A0A370DA75_9GAMM</name>
<sequence>MRLPLLLLLLWNSLVLAEVSAIIDPDLKRVLERYAPAAEAVLEKRFHHAGVEYPPQRVQFIALKDRRIVELWVFSDTQWKHIHDYPVLAASGVSGPKLREGDRQVPEGFYRIEALNPNSAFHLSMKLDYPNTFDWANASVEGRMQPGSNIFIHGSTWSAGCLAMGNRGIEELFVLAARIGMEQAGVLIASWDFRQHSVAAKQDSAPWVGELYRYLAARLEQFPLAAKVVPCNSECDRLAAVH</sequence>
<gene>
    <name evidence="9" type="ORF">DIZ79_18450</name>
</gene>
<evidence type="ECO:0000256" key="5">
    <source>
        <dbReference type="ARBA" id="ARBA00022984"/>
    </source>
</evidence>
<dbReference type="GO" id="GO:0004180">
    <property type="term" value="F:carboxypeptidase activity"/>
    <property type="evidence" value="ECO:0007669"/>
    <property type="project" value="UniProtKB-ARBA"/>
</dbReference>
<keyword evidence="4 7" id="KW-0133">Cell shape</keyword>
<keyword evidence="3" id="KW-0808">Transferase</keyword>
<evidence type="ECO:0000313" key="9">
    <source>
        <dbReference type="EMBL" id="RDH81789.1"/>
    </source>
</evidence>
<dbReference type="SUPFAM" id="SSF141523">
    <property type="entry name" value="L,D-transpeptidase catalytic domain-like"/>
    <property type="match status" value="1"/>
</dbReference>
<proteinExistence type="inferred from homology"/>
<reference evidence="9 10" key="1">
    <citation type="journal article" date="2018" name="ISME J.">
        <title>Endosymbiont genomes yield clues of tubeworm success.</title>
        <authorList>
            <person name="Li Y."/>
            <person name="Liles M.R."/>
            <person name="Halanych K.M."/>
        </authorList>
    </citation>
    <scope>NUCLEOTIDE SEQUENCE [LARGE SCALE GENOMIC DNA]</scope>
    <source>
        <strain evidence="9">A1422</strain>
    </source>
</reference>
<evidence type="ECO:0000259" key="8">
    <source>
        <dbReference type="PROSITE" id="PS52029"/>
    </source>
</evidence>
<evidence type="ECO:0000256" key="6">
    <source>
        <dbReference type="ARBA" id="ARBA00023316"/>
    </source>
</evidence>
<accession>A0A370DA75</accession>
<dbReference type="EMBL" id="QFXD01000326">
    <property type="protein sequence ID" value="RDH81789.1"/>
    <property type="molecule type" value="Genomic_DNA"/>
</dbReference>
<dbReference type="GO" id="GO:0016740">
    <property type="term" value="F:transferase activity"/>
    <property type="evidence" value="ECO:0007669"/>
    <property type="project" value="UniProtKB-KW"/>
</dbReference>
<evidence type="ECO:0000256" key="3">
    <source>
        <dbReference type="ARBA" id="ARBA00022679"/>
    </source>
</evidence>
<dbReference type="InterPro" id="IPR005490">
    <property type="entry name" value="LD_TPept_cat_dom"/>
</dbReference>
<protein>
    <recommendedName>
        <fullName evidence="8">L,D-TPase catalytic domain-containing protein</fullName>
    </recommendedName>
</protein>
<dbReference type="GO" id="GO:0008360">
    <property type="term" value="P:regulation of cell shape"/>
    <property type="evidence" value="ECO:0007669"/>
    <property type="project" value="UniProtKB-UniRule"/>
</dbReference>
<dbReference type="PROSITE" id="PS52029">
    <property type="entry name" value="LD_TPASE"/>
    <property type="match status" value="1"/>
</dbReference>
<dbReference type="PANTHER" id="PTHR36699:SF1">
    <property type="entry name" value="L,D-TRANSPEPTIDASE YAFK-RELATED"/>
    <property type="match status" value="1"/>
</dbReference>
<comment type="similarity">
    <text evidence="2">Belongs to the YkuD family.</text>
</comment>
<dbReference type="CDD" id="cd16913">
    <property type="entry name" value="YkuD_like"/>
    <property type="match status" value="1"/>
</dbReference>
<organism evidence="9 10">
    <name type="scientific">endosymbiont of Lamellibrachia luymesi</name>
    <dbReference type="NCBI Taxonomy" id="2200907"/>
    <lineage>
        <taxon>Bacteria</taxon>
        <taxon>Pseudomonadati</taxon>
        <taxon>Pseudomonadota</taxon>
        <taxon>Gammaproteobacteria</taxon>
        <taxon>sulfur-oxidizing symbionts</taxon>
    </lineage>
</organism>
<dbReference type="PANTHER" id="PTHR36699">
    <property type="entry name" value="LD-TRANSPEPTIDASE"/>
    <property type="match status" value="1"/>
</dbReference>
<dbReference type="UniPathway" id="UPA00219"/>
<comment type="caution">
    <text evidence="9">The sequence shown here is derived from an EMBL/GenBank/DDBJ whole genome shotgun (WGS) entry which is preliminary data.</text>
</comment>